<organism evidence="2 3">
    <name type="scientific">Desulfotignum phosphitoxidans DSM 13687</name>
    <dbReference type="NCBI Taxonomy" id="1286635"/>
    <lineage>
        <taxon>Bacteria</taxon>
        <taxon>Pseudomonadati</taxon>
        <taxon>Thermodesulfobacteriota</taxon>
        <taxon>Desulfobacteria</taxon>
        <taxon>Desulfobacterales</taxon>
        <taxon>Desulfobacteraceae</taxon>
        <taxon>Desulfotignum</taxon>
    </lineage>
</organism>
<feature type="domain" description="DUF5615" evidence="1">
    <location>
        <begin position="7"/>
        <end position="100"/>
    </location>
</feature>
<accession>S0FU06</accession>
<dbReference type="EMBL" id="APJX01000010">
    <property type="protein sequence ID" value="EMS78165.1"/>
    <property type="molecule type" value="Genomic_DNA"/>
</dbReference>
<proteinExistence type="predicted"/>
<dbReference type="Proteomes" id="UP000014216">
    <property type="component" value="Unassembled WGS sequence"/>
</dbReference>
<keyword evidence="3" id="KW-1185">Reference proteome</keyword>
<dbReference type="InterPro" id="IPR041049">
    <property type="entry name" value="DUF5615"/>
</dbReference>
<reference evidence="2 3" key="1">
    <citation type="journal article" date="2013" name="Genome Announc.">
        <title>Draft Genome Sequence of Desulfotignum phosphitoxidans DSM 13687 Strain FiPS-3.</title>
        <authorList>
            <person name="Poehlein A."/>
            <person name="Daniel R."/>
            <person name="Simeonova D.D."/>
        </authorList>
    </citation>
    <scope>NUCLEOTIDE SEQUENCE [LARGE SCALE GENOMIC DNA]</scope>
    <source>
        <strain evidence="2 3">DSM 13687</strain>
    </source>
</reference>
<dbReference type="OrthoDB" id="27473at2"/>
<evidence type="ECO:0000313" key="2">
    <source>
        <dbReference type="EMBL" id="EMS78165.1"/>
    </source>
</evidence>
<dbReference type="RefSeq" id="WP_006967980.1">
    <property type="nucleotide sequence ID" value="NZ_APJX01000010.1"/>
</dbReference>
<dbReference type="AlphaFoldDB" id="S0FU06"/>
<dbReference type="Pfam" id="PF18480">
    <property type="entry name" value="DUF5615"/>
    <property type="match status" value="1"/>
</dbReference>
<evidence type="ECO:0000259" key="1">
    <source>
        <dbReference type="Pfam" id="PF18480"/>
    </source>
</evidence>
<evidence type="ECO:0000313" key="3">
    <source>
        <dbReference type="Proteomes" id="UP000014216"/>
    </source>
</evidence>
<sequence>MNTRELKFLVDVGVGKAIEDYLQSEGYDIKAVRNIDPCMKDEDIIRTAFWESRMVITMDKDFGELVYHSSMDHCGILLLRLENAVSYKKLKVVQFIMENYSDRLKNCFCVFQNDKFRIRKIAR</sequence>
<protein>
    <recommendedName>
        <fullName evidence="1">DUF5615 domain-containing protein</fullName>
    </recommendedName>
</protein>
<name>S0FU06_9BACT</name>
<comment type="caution">
    <text evidence="2">The sequence shown here is derived from an EMBL/GenBank/DDBJ whole genome shotgun (WGS) entry which is preliminary data.</text>
</comment>
<gene>
    <name evidence="2" type="ORF">Dpo_10c01590</name>
</gene>